<proteinExistence type="predicted"/>
<dbReference type="Proteomes" id="UP000607653">
    <property type="component" value="Unassembled WGS sequence"/>
</dbReference>
<dbReference type="InterPro" id="IPR050481">
    <property type="entry name" value="UDP-glycosyltransf_plant"/>
</dbReference>
<accession>A0A822XCS8</accession>
<protein>
    <submittedName>
        <fullName evidence="1">Uncharacterized protein</fullName>
    </submittedName>
</protein>
<gene>
    <name evidence="1" type="ORF">HUJ06_020697</name>
</gene>
<sequence>MKPPSFSDVDPYVESLAASNPSIRFIGLPQVDPPSPEVYNGQDGFISLFVESYKPHVRHALTHLMSPGSNADTVRVAGMVIDLFRTSMIDVANEFRIPSYLFFTSTAGLLDLMLHLPTLDTQIPTGIELKDAETELKFPTCQPSSSVLLA</sequence>
<dbReference type="SUPFAM" id="SSF53756">
    <property type="entry name" value="UDP-Glycosyltransferase/glycogen phosphorylase"/>
    <property type="match status" value="1"/>
</dbReference>
<keyword evidence="2" id="KW-1185">Reference proteome</keyword>
<dbReference type="AlphaFoldDB" id="A0A822XCS8"/>
<evidence type="ECO:0000313" key="2">
    <source>
        <dbReference type="Proteomes" id="UP000607653"/>
    </source>
</evidence>
<reference evidence="1 2" key="1">
    <citation type="journal article" date="2020" name="Mol. Biol. Evol.">
        <title>Distinct Expression and Methylation Patterns for Genes with Different Fates following a Single Whole-Genome Duplication in Flowering Plants.</title>
        <authorList>
            <person name="Shi T."/>
            <person name="Rahmani R.S."/>
            <person name="Gugger P.F."/>
            <person name="Wang M."/>
            <person name="Li H."/>
            <person name="Zhang Y."/>
            <person name="Li Z."/>
            <person name="Wang Q."/>
            <person name="Van de Peer Y."/>
            <person name="Marchal K."/>
            <person name="Chen J."/>
        </authorList>
    </citation>
    <scope>NUCLEOTIDE SEQUENCE [LARGE SCALE GENOMIC DNA]</scope>
    <source>
        <tissue evidence="1">Leaf</tissue>
    </source>
</reference>
<comment type="caution">
    <text evidence="1">The sequence shown here is derived from an EMBL/GenBank/DDBJ whole genome shotgun (WGS) entry which is preliminary data.</text>
</comment>
<dbReference type="PANTHER" id="PTHR48048">
    <property type="entry name" value="GLYCOSYLTRANSFERASE"/>
    <property type="match status" value="1"/>
</dbReference>
<dbReference type="PANTHER" id="PTHR48048:SF83">
    <property type="entry name" value="GLYCOSYLTRANSFERASE"/>
    <property type="match status" value="1"/>
</dbReference>
<dbReference type="Gene3D" id="3.40.50.2000">
    <property type="entry name" value="Glycogen Phosphorylase B"/>
    <property type="match status" value="1"/>
</dbReference>
<evidence type="ECO:0000313" key="1">
    <source>
        <dbReference type="EMBL" id="DAD19234.1"/>
    </source>
</evidence>
<dbReference type="EMBL" id="DUZY01000001">
    <property type="protein sequence ID" value="DAD19234.1"/>
    <property type="molecule type" value="Genomic_DNA"/>
</dbReference>
<organism evidence="1 2">
    <name type="scientific">Nelumbo nucifera</name>
    <name type="common">Sacred lotus</name>
    <dbReference type="NCBI Taxonomy" id="4432"/>
    <lineage>
        <taxon>Eukaryota</taxon>
        <taxon>Viridiplantae</taxon>
        <taxon>Streptophyta</taxon>
        <taxon>Embryophyta</taxon>
        <taxon>Tracheophyta</taxon>
        <taxon>Spermatophyta</taxon>
        <taxon>Magnoliopsida</taxon>
        <taxon>Proteales</taxon>
        <taxon>Nelumbonaceae</taxon>
        <taxon>Nelumbo</taxon>
    </lineage>
</organism>
<dbReference type="GO" id="GO:0035251">
    <property type="term" value="F:UDP-glucosyltransferase activity"/>
    <property type="evidence" value="ECO:0007669"/>
    <property type="project" value="InterPro"/>
</dbReference>
<name>A0A822XCS8_NELNU</name>